<dbReference type="Proteomes" id="UP001169760">
    <property type="component" value="Unassembled WGS sequence"/>
</dbReference>
<keyword evidence="1" id="KW-0472">Membrane</keyword>
<dbReference type="RefSeq" id="WP_303503434.1">
    <property type="nucleotide sequence ID" value="NZ_JAUOQV010000010.1"/>
</dbReference>
<evidence type="ECO:0000259" key="2">
    <source>
        <dbReference type="Pfam" id="PF25607"/>
    </source>
</evidence>
<organism evidence="3 4">
    <name type="scientific">Saccharophagus degradans</name>
    <dbReference type="NCBI Taxonomy" id="86304"/>
    <lineage>
        <taxon>Bacteria</taxon>
        <taxon>Pseudomonadati</taxon>
        <taxon>Pseudomonadota</taxon>
        <taxon>Gammaproteobacteria</taxon>
        <taxon>Cellvibrionales</taxon>
        <taxon>Cellvibrionaceae</taxon>
        <taxon>Saccharophagus</taxon>
    </lineage>
</organism>
<comment type="caution">
    <text evidence="3">The sequence shown here is derived from an EMBL/GenBank/DDBJ whole genome shotgun (WGS) entry which is preliminary data.</text>
</comment>
<reference evidence="3" key="1">
    <citation type="submission" date="2023-07" db="EMBL/GenBank/DDBJ databases">
        <title>Genome content predicts the carbon catabolic preferences of heterotrophic bacteria.</title>
        <authorList>
            <person name="Gralka M."/>
        </authorList>
    </citation>
    <scope>NUCLEOTIDE SEQUENCE</scope>
    <source>
        <strain evidence="3">I3M17_2</strain>
    </source>
</reference>
<accession>A0AAW7XCP2</accession>
<dbReference type="PANTHER" id="PTHR40940">
    <property type="entry name" value="PROTEIN BATD-RELATED"/>
    <property type="match status" value="1"/>
</dbReference>
<sequence>MHTFIYLLSSVLSAPYWSKTMPTFFKFIAATTKAFALFTLVLSSINTFASELTAEVDRNNVSTDETLTLTIRYTGNRNDHVDISELRNEFDIVSNYENNSYSIVNGRLSGFKEWTFVMRPKREGTLLIPSFRIGRNISDAIEIKVNKPVYQPSQTGQDVFIETIVDKSTAFVQEQIIVKYRLYYSVNIDFQHVDDLKIENAILEQLENTQYQTKLDNRPYNVVEFNYAIFPQASGSISVPALNWNIRAARTRSGYSQGMGRYELKRLRTEEKPIVVKPQPASFPAGATWLPASELTLDENWSANPSNLTAGNPITRTLVLKSKGLMAAQLPQIVQNANSSAMSIYPEAPNTSENKGALGISSQRIESMALVMNQAGEQVIPAVRIPWWDTNEDKLKYAEIPEQKVTIASSAALEKEERNKAIASQELLTPNQSAPTGATLVWLRLWQAWAILATIVSIIFFVLWRKATAPAAHLPTANRQLTRGAQALSMLKKYCRENNPQLTRQQLILWAAQHWKHNPPKTLDELAARCNNPNLTGQLKLLDEILYKKEANTDWNGQVLLNALNEWLKSQAAQSSTNGNGLAPLYPN</sequence>
<keyword evidence="1" id="KW-1133">Transmembrane helix</keyword>
<protein>
    <submittedName>
        <fullName evidence="3">BatD family protein</fullName>
    </submittedName>
</protein>
<dbReference type="PANTHER" id="PTHR40940:SF1">
    <property type="entry name" value="PROTEIN BATD"/>
    <property type="match status" value="1"/>
</dbReference>
<dbReference type="AlphaFoldDB" id="A0AAW7XCP2"/>
<evidence type="ECO:0000313" key="4">
    <source>
        <dbReference type="Proteomes" id="UP001169760"/>
    </source>
</evidence>
<name>A0AAW7XCP2_9GAMM</name>
<dbReference type="InterPro" id="IPR025738">
    <property type="entry name" value="BatD"/>
</dbReference>
<proteinExistence type="predicted"/>
<evidence type="ECO:0000313" key="3">
    <source>
        <dbReference type="EMBL" id="MDO6424182.1"/>
    </source>
</evidence>
<keyword evidence="1" id="KW-0812">Transmembrane</keyword>
<feature type="transmembrane region" description="Helical" evidence="1">
    <location>
        <begin position="445"/>
        <end position="464"/>
    </location>
</feature>
<evidence type="ECO:0000256" key="1">
    <source>
        <dbReference type="SAM" id="Phobius"/>
    </source>
</evidence>
<gene>
    <name evidence="3" type="ORF">Q4521_16975</name>
</gene>
<dbReference type="Pfam" id="PF25607">
    <property type="entry name" value="DUF7939"/>
    <property type="match status" value="1"/>
</dbReference>
<dbReference type="EMBL" id="JAUOPB010000013">
    <property type="protein sequence ID" value="MDO6424182.1"/>
    <property type="molecule type" value="Genomic_DNA"/>
</dbReference>
<dbReference type="InterPro" id="IPR057699">
    <property type="entry name" value="DUF7939"/>
</dbReference>
<dbReference type="Pfam" id="PF13584">
    <property type="entry name" value="BatD"/>
    <property type="match status" value="1"/>
</dbReference>
<feature type="domain" description="DUF7939" evidence="2">
    <location>
        <begin position="486"/>
        <end position="570"/>
    </location>
</feature>